<evidence type="ECO:0000256" key="1">
    <source>
        <dbReference type="SAM" id="MobiDB-lite"/>
    </source>
</evidence>
<name>A0A6C0BM97_9ZZZZ</name>
<proteinExistence type="predicted"/>
<reference evidence="2" key="1">
    <citation type="journal article" date="2020" name="Nature">
        <title>Giant virus diversity and host interactions through global metagenomics.</title>
        <authorList>
            <person name="Schulz F."/>
            <person name="Roux S."/>
            <person name="Paez-Espino D."/>
            <person name="Jungbluth S."/>
            <person name="Walsh D.A."/>
            <person name="Denef V.J."/>
            <person name="McMahon K.D."/>
            <person name="Konstantinidis K.T."/>
            <person name="Eloe-Fadrosh E.A."/>
            <person name="Kyrpides N.C."/>
            <person name="Woyke T."/>
        </authorList>
    </citation>
    <scope>NUCLEOTIDE SEQUENCE</scope>
    <source>
        <strain evidence="2">GVMAG-M-3300018080-19</strain>
    </source>
</reference>
<feature type="region of interest" description="Disordered" evidence="1">
    <location>
        <begin position="64"/>
        <end position="98"/>
    </location>
</feature>
<dbReference type="EMBL" id="MN739207">
    <property type="protein sequence ID" value="QHS93517.1"/>
    <property type="molecule type" value="Genomic_DNA"/>
</dbReference>
<accession>A0A6C0BM97</accession>
<protein>
    <recommendedName>
        <fullName evidence="3">Chromo domain-containing protein</fullName>
    </recommendedName>
</protein>
<feature type="region of interest" description="Disordered" evidence="1">
    <location>
        <begin position="206"/>
        <end position="231"/>
    </location>
</feature>
<dbReference type="AlphaFoldDB" id="A0A6C0BM97"/>
<evidence type="ECO:0008006" key="3">
    <source>
        <dbReference type="Google" id="ProtNLM"/>
    </source>
</evidence>
<evidence type="ECO:0000313" key="2">
    <source>
        <dbReference type="EMBL" id="QHS93517.1"/>
    </source>
</evidence>
<organism evidence="2">
    <name type="scientific">viral metagenome</name>
    <dbReference type="NCBI Taxonomy" id="1070528"/>
    <lineage>
        <taxon>unclassified sequences</taxon>
        <taxon>metagenomes</taxon>
        <taxon>organismal metagenomes</taxon>
    </lineage>
</organism>
<feature type="compositionally biased region" description="Basic residues" evidence="1">
    <location>
        <begin position="64"/>
        <end position="93"/>
    </location>
</feature>
<sequence>MPTYAAKGTEATVHSSKIAMASTPYVGQVIHLGDTQHVVTEANLNDADWLMLFREQYQAFTGRQLRKRNKPSVSKQPKKKKKVKTKQRKKKQVATKSKDERQRYLKYCRQLDIDQKAEASLKSYINYRQTHGPRSFYVTSILTYDSRHVPLDLKHLDYYGMVKYAKKPKPADEFFQPEKIRAYDPHTHRVLVKWVGHEESEWCSAADFDPRDLPQPPSMQPTGPANRKPPQ</sequence>